<evidence type="ECO:0000313" key="9">
    <source>
        <dbReference type="Proteomes" id="UP000324726"/>
    </source>
</evidence>
<dbReference type="RefSeq" id="WP_070759181.1">
    <property type="nucleotide sequence ID" value="NZ_CP136640.1"/>
</dbReference>
<reference evidence="8 9" key="1">
    <citation type="submission" date="2019-08" db="EMBL/GenBank/DDBJ databases">
        <title>Draft genome of C. urealyticum strain VH4248.</title>
        <authorList>
            <person name="Navas J."/>
        </authorList>
    </citation>
    <scope>NUCLEOTIDE SEQUENCE [LARGE SCALE GENOMIC DNA]</scope>
    <source>
        <strain evidence="8 9">VH4248</strain>
    </source>
</reference>
<dbReference type="InterPro" id="IPR000522">
    <property type="entry name" value="ABC_transptr_permease_BtuC"/>
</dbReference>
<evidence type="ECO:0000256" key="6">
    <source>
        <dbReference type="ARBA" id="ARBA00022989"/>
    </source>
</evidence>
<organism evidence="8 9">
    <name type="scientific">Corynebacterium urealyticum</name>
    <dbReference type="NCBI Taxonomy" id="43771"/>
    <lineage>
        <taxon>Bacteria</taxon>
        <taxon>Bacillati</taxon>
        <taxon>Actinomycetota</taxon>
        <taxon>Actinomycetes</taxon>
        <taxon>Mycobacteriales</taxon>
        <taxon>Corynebacteriaceae</taxon>
        <taxon>Corynebacterium</taxon>
    </lineage>
</organism>
<evidence type="ECO:0000256" key="7">
    <source>
        <dbReference type="ARBA" id="ARBA00023136"/>
    </source>
</evidence>
<name>A0A5D4FMY8_9CORY</name>
<keyword evidence="6" id="KW-1133">Transmembrane helix</keyword>
<dbReference type="GO" id="GO:0005886">
    <property type="term" value="C:plasma membrane"/>
    <property type="evidence" value="ECO:0007669"/>
    <property type="project" value="UniProtKB-SubCell"/>
</dbReference>
<keyword evidence="5" id="KW-0812">Transmembrane</keyword>
<evidence type="ECO:0000256" key="4">
    <source>
        <dbReference type="ARBA" id="ARBA00022475"/>
    </source>
</evidence>
<gene>
    <name evidence="8" type="ORF">FYJ87_07440</name>
</gene>
<keyword evidence="3" id="KW-0813">Transport</keyword>
<dbReference type="Proteomes" id="UP000324726">
    <property type="component" value="Unassembled WGS sequence"/>
</dbReference>
<keyword evidence="4" id="KW-1003">Cell membrane</keyword>
<dbReference type="GO" id="GO:0033214">
    <property type="term" value="P:siderophore-iron import into cell"/>
    <property type="evidence" value="ECO:0007669"/>
    <property type="project" value="TreeGrafter"/>
</dbReference>
<sequence>MTRPLEEARPARWPRLLATVLLAAILVGLLASASILIGSRPVGPAEIMALVSGQGSEDVRTLVGEVRLPRTLAGLLVGAALAWAGALMQAMTRNPLADPGLLGVGSGAAFAVTIGMSWLGLRSALGIAASAIIGAAAVTTVVLILGLRGRADGSRLILAGVAFSMTISGIQSAITLLNPRALDAMRAWSAGSLASPDREVIALSLPVLAAGALIALLLVRPMDALALGDDLARGLGSHPLATRAGTGLAAVCLVGAATAIAGPIGFIGLMVPHIVRPFTGPRTAPLLLISAFTGAGLVLTADILSRIILWPGEIPVGVVCAALGALAMLVLLRRHQ</sequence>
<comment type="subcellular location">
    <subcellularLocation>
        <location evidence="1">Cell membrane</location>
        <topology evidence="1">Multi-pass membrane protein</topology>
    </subcellularLocation>
</comment>
<dbReference type="CDD" id="cd06550">
    <property type="entry name" value="TM_ABC_iron-siderophores_like"/>
    <property type="match status" value="1"/>
</dbReference>
<keyword evidence="7" id="KW-0472">Membrane</keyword>
<dbReference type="InterPro" id="IPR037294">
    <property type="entry name" value="ABC_BtuC-like"/>
</dbReference>
<dbReference type="Gene3D" id="1.10.3470.10">
    <property type="entry name" value="ABC transporter involved in vitamin B12 uptake, BtuC"/>
    <property type="match status" value="1"/>
</dbReference>
<dbReference type="PANTHER" id="PTHR30472:SF1">
    <property type="entry name" value="FE(3+) DICITRATE TRANSPORT SYSTEM PERMEASE PROTEIN FECC-RELATED"/>
    <property type="match status" value="1"/>
</dbReference>
<accession>A0A5D4FMY8</accession>
<comment type="caution">
    <text evidence="8">The sequence shown here is derived from an EMBL/GenBank/DDBJ whole genome shotgun (WGS) entry which is preliminary data.</text>
</comment>
<evidence type="ECO:0000256" key="2">
    <source>
        <dbReference type="ARBA" id="ARBA00007935"/>
    </source>
</evidence>
<dbReference type="PANTHER" id="PTHR30472">
    <property type="entry name" value="FERRIC ENTEROBACTIN TRANSPORT SYSTEM PERMEASE PROTEIN"/>
    <property type="match status" value="1"/>
</dbReference>
<evidence type="ECO:0000256" key="1">
    <source>
        <dbReference type="ARBA" id="ARBA00004651"/>
    </source>
</evidence>
<evidence type="ECO:0000256" key="5">
    <source>
        <dbReference type="ARBA" id="ARBA00022692"/>
    </source>
</evidence>
<dbReference type="EMBL" id="VSZI01000001">
    <property type="protein sequence ID" value="TYR20746.1"/>
    <property type="molecule type" value="Genomic_DNA"/>
</dbReference>
<evidence type="ECO:0000313" key="8">
    <source>
        <dbReference type="EMBL" id="TYR20746.1"/>
    </source>
</evidence>
<dbReference type="AlphaFoldDB" id="A0A5D4FMY8"/>
<dbReference type="GO" id="GO:0022857">
    <property type="term" value="F:transmembrane transporter activity"/>
    <property type="evidence" value="ECO:0007669"/>
    <property type="project" value="InterPro"/>
</dbReference>
<comment type="similarity">
    <text evidence="2">Belongs to the binding-protein-dependent transport system permease family. FecCD subfamily.</text>
</comment>
<protein>
    <submittedName>
        <fullName evidence="8">Iron ABC transporter permease</fullName>
    </submittedName>
</protein>
<dbReference type="Pfam" id="PF01032">
    <property type="entry name" value="FecCD"/>
    <property type="match status" value="1"/>
</dbReference>
<proteinExistence type="inferred from homology"/>
<evidence type="ECO:0000256" key="3">
    <source>
        <dbReference type="ARBA" id="ARBA00022448"/>
    </source>
</evidence>
<dbReference type="SUPFAM" id="SSF81345">
    <property type="entry name" value="ABC transporter involved in vitamin B12 uptake, BtuC"/>
    <property type="match status" value="1"/>
</dbReference>